<protein>
    <submittedName>
        <fullName evidence="1">Uncharacterized protein</fullName>
    </submittedName>
</protein>
<dbReference type="Proteomes" id="UP000095751">
    <property type="component" value="Unassembled WGS sequence"/>
</dbReference>
<dbReference type="AlphaFoldDB" id="A0A1E7EYZ9"/>
<keyword evidence="2" id="KW-1185">Reference proteome</keyword>
<name>A0A1E7EYZ9_9STRA</name>
<reference evidence="1 2" key="1">
    <citation type="submission" date="2016-09" db="EMBL/GenBank/DDBJ databases">
        <title>Extensive genetic diversity and differential bi-allelic expression allows diatom success in the polar Southern Ocean.</title>
        <authorList>
            <consortium name="DOE Joint Genome Institute"/>
            <person name="Mock T."/>
            <person name="Otillar R.P."/>
            <person name="Strauss J."/>
            <person name="Dupont C."/>
            <person name="Frickenhaus S."/>
            <person name="Maumus F."/>
            <person name="Mcmullan M."/>
            <person name="Sanges R."/>
            <person name="Schmutz J."/>
            <person name="Toseland A."/>
            <person name="Valas R."/>
            <person name="Veluchamy A."/>
            <person name="Ward B.J."/>
            <person name="Allen A."/>
            <person name="Barry K."/>
            <person name="Falciatore A."/>
            <person name="Ferrante M."/>
            <person name="Fortunato A.E."/>
            <person name="Gloeckner G."/>
            <person name="Gruber A."/>
            <person name="Hipkin R."/>
            <person name="Janech M."/>
            <person name="Kroth P."/>
            <person name="Leese F."/>
            <person name="Lindquist E."/>
            <person name="Lyon B.R."/>
            <person name="Martin J."/>
            <person name="Mayer C."/>
            <person name="Parker M."/>
            <person name="Quesneville H."/>
            <person name="Raymond J."/>
            <person name="Uhlig C."/>
            <person name="Valentin K.U."/>
            <person name="Worden A.Z."/>
            <person name="Armbrust E.V."/>
            <person name="Bowler C."/>
            <person name="Green B."/>
            <person name="Moulton V."/>
            <person name="Van Oosterhout C."/>
            <person name="Grigoriev I."/>
        </authorList>
    </citation>
    <scope>NUCLEOTIDE SEQUENCE [LARGE SCALE GENOMIC DNA]</scope>
    <source>
        <strain evidence="1 2">CCMP1102</strain>
    </source>
</reference>
<dbReference type="EMBL" id="KV784369">
    <property type="protein sequence ID" value="OEU11250.1"/>
    <property type="molecule type" value="Genomic_DNA"/>
</dbReference>
<evidence type="ECO:0000313" key="1">
    <source>
        <dbReference type="EMBL" id="OEU11250.1"/>
    </source>
</evidence>
<sequence length="175" mass="20628">MKNYPYSSSTLSVSSPLSTATAMIDSPALLPQQRKKSARSIRFSPFVSVKKTTSHHSMTQKEKCNYWLQEDEFLMINQRNRFITKQIKQERRDHHIDGSYKLGLLCLRGLELRNKSVRQDAFEEVFIEQETQYLHDYVDDEAIAYAYISVTYVCQYRAERIALQDRKDIEDYIKI</sequence>
<proteinExistence type="predicted"/>
<organism evidence="1 2">
    <name type="scientific">Fragilariopsis cylindrus CCMP1102</name>
    <dbReference type="NCBI Taxonomy" id="635003"/>
    <lineage>
        <taxon>Eukaryota</taxon>
        <taxon>Sar</taxon>
        <taxon>Stramenopiles</taxon>
        <taxon>Ochrophyta</taxon>
        <taxon>Bacillariophyta</taxon>
        <taxon>Bacillariophyceae</taxon>
        <taxon>Bacillariophycidae</taxon>
        <taxon>Bacillariales</taxon>
        <taxon>Bacillariaceae</taxon>
        <taxon>Fragilariopsis</taxon>
    </lineage>
</organism>
<dbReference type="InParanoid" id="A0A1E7EYZ9"/>
<gene>
    <name evidence="1" type="ORF">FRACYDRAFT_246363</name>
</gene>
<dbReference type="OrthoDB" id="55620at2759"/>
<dbReference type="KEGG" id="fcy:FRACYDRAFT_246363"/>
<evidence type="ECO:0000313" key="2">
    <source>
        <dbReference type="Proteomes" id="UP000095751"/>
    </source>
</evidence>
<accession>A0A1E7EYZ9</accession>